<evidence type="ECO:0000313" key="2">
    <source>
        <dbReference type="Proteomes" id="UP000192273"/>
    </source>
</evidence>
<reference evidence="1 2" key="1">
    <citation type="submission" date="2017-03" db="EMBL/GenBank/DDBJ databases">
        <title>Genome Sequence of Roseovarius mucosus strain SMR3 Isolated from a culture of the Diatom Skeletonema marinoi.</title>
        <authorList>
            <person name="Topel M."/>
            <person name="Pinder M."/>
            <person name="Johansson O.N."/>
            <person name="Kourtchenko O."/>
            <person name="Godhe A."/>
            <person name="Clarke A.K."/>
        </authorList>
    </citation>
    <scope>NUCLEOTIDE SEQUENCE [LARGE SCALE GENOMIC DNA]</scope>
    <source>
        <strain evidence="1 2">SMR3</strain>
    </source>
</reference>
<protein>
    <submittedName>
        <fullName evidence="1">Uncharacterized protein</fullName>
    </submittedName>
</protein>
<organism evidence="1 2">
    <name type="scientific">Roseovarius mucosus</name>
    <dbReference type="NCBI Taxonomy" id="215743"/>
    <lineage>
        <taxon>Bacteria</taxon>
        <taxon>Pseudomonadati</taxon>
        <taxon>Pseudomonadota</taxon>
        <taxon>Alphaproteobacteria</taxon>
        <taxon>Rhodobacterales</taxon>
        <taxon>Roseobacteraceae</taxon>
        <taxon>Roseovarius</taxon>
    </lineage>
</organism>
<proteinExistence type="predicted"/>
<dbReference type="Proteomes" id="UP000192273">
    <property type="component" value="Chromosome"/>
</dbReference>
<dbReference type="AlphaFoldDB" id="A0A1V0RM77"/>
<sequence>MNTQIISPTTLIIDAIPHPVFHGAILPKWAAAAEAKGFDIVGRIIDRLHLALRCRRCGATQKVRLFTLMSAQPLCQSCLLADWRKDANAAGLTFLRRDPAHRHYAFYLAPCGHQVRRQFELVKRMAAGVVSVRCETCHAATEAEEAEARGWHLTSADPSGNPNYRIYTHTACGHDQRIARANMQSGRFSCGGCGKDWPGAASYVYAMGFTLASGREVVKLGFSRDPESRLTYQLRRDNEMPCQILRVVPMATGHAALCAEKAMHRELKQAHPAAALDPAAWQGQIRVKTEIYDGSLTPVILGLLDDLEASATAA</sequence>
<dbReference type="EMBL" id="CP020474">
    <property type="protein sequence ID" value="ARE82883.1"/>
    <property type="molecule type" value="Genomic_DNA"/>
</dbReference>
<gene>
    <name evidence="1" type="ORF">ROSMUCSMR3_01390</name>
</gene>
<accession>A0A1V0RM77</accession>
<dbReference type="RefSeq" id="WP_237183546.1">
    <property type="nucleotide sequence ID" value="NZ_CP020474.1"/>
</dbReference>
<evidence type="ECO:0000313" key="1">
    <source>
        <dbReference type="EMBL" id="ARE82883.1"/>
    </source>
</evidence>
<name>A0A1V0RM77_9RHOB</name>
<keyword evidence="2" id="KW-1185">Reference proteome</keyword>
<dbReference type="KEGG" id="rmm:ROSMUCSMR3_01390"/>